<evidence type="ECO:0000313" key="2">
    <source>
        <dbReference type="EMBL" id="PVD34300.1"/>
    </source>
</evidence>
<keyword evidence="1" id="KW-1133">Transmembrane helix</keyword>
<keyword evidence="3" id="KW-1185">Reference proteome</keyword>
<accession>A0A2T7PLL1</accession>
<evidence type="ECO:0000256" key="1">
    <source>
        <dbReference type="SAM" id="Phobius"/>
    </source>
</evidence>
<comment type="caution">
    <text evidence="2">The sequence shown here is derived from an EMBL/GenBank/DDBJ whole genome shotgun (WGS) entry which is preliminary data.</text>
</comment>
<dbReference type="Proteomes" id="UP000245119">
    <property type="component" value="Linkage Group LG3"/>
</dbReference>
<keyword evidence="1" id="KW-0472">Membrane</keyword>
<dbReference type="EMBL" id="PZQS01000003">
    <property type="protein sequence ID" value="PVD34300.1"/>
    <property type="molecule type" value="Genomic_DNA"/>
</dbReference>
<keyword evidence="1" id="KW-0812">Transmembrane</keyword>
<feature type="transmembrane region" description="Helical" evidence="1">
    <location>
        <begin position="56"/>
        <end position="74"/>
    </location>
</feature>
<name>A0A2T7PLL1_POMCA</name>
<protein>
    <submittedName>
        <fullName evidence="2">Uncharacterized protein</fullName>
    </submittedName>
</protein>
<reference evidence="2 3" key="1">
    <citation type="submission" date="2018-04" db="EMBL/GenBank/DDBJ databases">
        <title>The genome of golden apple snail Pomacea canaliculata provides insight into stress tolerance and invasive adaptation.</title>
        <authorList>
            <person name="Liu C."/>
            <person name="Liu B."/>
            <person name="Ren Y."/>
            <person name="Zhang Y."/>
            <person name="Wang H."/>
            <person name="Li S."/>
            <person name="Jiang F."/>
            <person name="Yin L."/>
            <person name="Zhang G."/>
            <person name="Qian W."/>
            <person name="Fan W."/>
        </authorList>
    </citation>
    <scope>NUCLEOTIDE SEQUENCE [LARGE SCALE GENOMIC DNA]</scope>
    <source>
        <strain evidence="2">SZHN2017</strain>
        <tissue evidence="2">Muscle</tissue>
    </source>
</reference>
<dbReference type="AlphaFoldDB" id="A0A2T7PLL1"/>
<proteinExistence type="predicted"/>
<sequence>MYIWTMCCLRFLAEGGDNYKPLSLSGDGNSSYAMPREVISSHQQNRKHLNQSPPPLIFYGVASGTCFLVSNIIWVRASRVFLEACVMPLLEAGVAGVNNHRKRVEEGFVLFQVFSSPAASPSNNHVEHSEELKRFVGSKLGVGTVAGFRSAPVPL</sequence>
<gene>
    <name evidence="2" type="ORF">C0Q70_05571</name>
</gene>
<organism evidence="2 3">
    <name type="scientific">Pomacea canaliculata</name>
    <name type="common">Golden apple snail</name>
    <dbReference type="NCBI Taxonomy" id="400727"/>
    <lineage>
        <taxon>Eukaryota</taxon>
        <taxon>Metazoa</taxon>
        <taxon>Spiralia</taxon>
        <taxon>Lophotrochozoa</taxon>
        <taxon>Mollusca</taxon>
        <taxon>Gastropoda</taxon>
        <taxon>Caenogastropoda</taxon>
        <taxon>Architaenioglossa</taxon>
        <taxon>Ampullarioidea</taxon>
        <taxon>Ampullariidae</taxon>
        <taxon>Pomacea</taxon>
    </lineage>
</organism>
<evidence type="ECO:0000313" key="3">
    <source>
        <dbReference type="Proteomes" id="UP000245119"/>
    </source>
</evidence>